<dbReference type="Gene3D" id="3.90.199.10">
    <property type="entry name" value="Topoisomerase II, domain 5"/>
    <property type="match status" value="1"/>
</dbReference>
<feature type="site" description="Interaction with DNA" evidence="7">
    <location>
        <position position="79"/>
    </location>
</feature>
<dbReference type="HAMAP" id="MF_00937">
    <property type="entry name" value="ParC_type2"/>
    <property type="match status" value="1"/>
</dbReference>
<dbReference type="SUPFAM" id="SSF101904">
    <property type="entry name" value="GyrA/ParC C-terminal domain-like"/>
    <property type="match status" value="1"/>
</dbReference>
<proteinExistence type="inferred from homology"/>
<accession>A0ABP9ZJ27</accession>
<name>A0ABP9ZJ27_9LACO</name>
<evidence type="ECO:0000256" key="6">
    <source>
        <dbReference type="ARBA" id="ARBA00023235"/>
    </source>
</evidence>
<comment type="function">
    <text evidence="7">Topoisomerase IV is essential for chromosome segregation. It relaxes supercoiled DNA. Performs the decatenation events required during the replication of a circular DNA molecule.</text>
</comment>
<evidence type="ECO:0000259" key="9">
    <source>
        <dbReference type="PROSITE" id="PS52040"/>
    </source>
</evidence>
<comment type="similarity">
    <text evidence="7">Belongs to the type II topoisomerase GyrA/ParC subunit family. ParC type 2 subfamily.</text>
</comment>
<dbReference type="NCBIfam" id="NF004044">
    <property type="entry name" value="PRK05561.1"/>
    <property type="match status" value="1"/>
</dbReference>
<dbReference type="CDD" id="cd00187">
    <property type="entry name" value="TOP4c"/>
    <property type="match status" value="1"/>
</dbReference>
<dbReference type="InterPro" id="IPR013757">
    <property type="entry name" value="Topo_IIA_A_a_sf"/>
</dbReference>
<organism evidence="10 11">
    <name type="scientific">Apilactobacillus apinorum</name>
    <dbReference type="NCBI Taxonomy" id="1218495"/>
    <lineage>
        <taxon>Bacteria</taxon>
        <taxon>Bacillati</taxon>
        <taxon>Bacillota</taxon>
        <taxon>Bacilli</taxon>
        <taxon>Lactobacillales</taxon>
        <taxon>Lactobacillaceae</taxon>
        <taxon>Apilactobacillus</taxon>
    </lineage>
</organism>
<keyword evidence="11" id="KW-1185">Reference proteome</keyword>
<feature type="site" description="Transition state stabilizer" evidence="7">
    <location>
        <position position="120"/>
    </location>
</feature>
<dbReference type="InterPro" id="IPR006691">
    <property type="entry name" value="GyrA/parC_rep"/>
</dbReference>
<protein>
    <recommendedName>
        <fullName evidence="7">DNA topoisomerase 4 subunit A</fullName>
        <ecNumber evidence="7">5.6.2.2</ecNumber>
    </recommendedName>
    <alternativeName>
        <fullName evidence="7">Topoisomerase IV subunit A</fullName>
    </alternativeName>
</protein>
<dbReference type="SUPFAM" id="SSF56719">
    <property type="entry name" value="Type II DNA topoisomerase"/>
    <property type="match status" value="1"/>
</dbReference>
<dbReference type="PROSITE" id="PS52040">
    <property type="entry name" value="TOPO_IIA"/>
    <property type="match status" value="1"/>
</dbReference>
<dbReference type="PANTHER" id="PTHR43493:SF9">
    <property type="entry name" value="DNA TOPOISOMERASE 4 SUBUNIT A"/>
    <property type="match status" value="1"/>
</dbReference>
<keyword evidence="4 7" id="KW-0238">DNA-binding</keyword>
<comment type="catalytic activity">
    <reaction evidence="1 7 8">
        <text>ATP-dependent breakage, passage and rejoining of double-stranded DNA.</text>
        <dbReference type="EC" id="5.6.2.2"/>
    </reaction>
</comment>
<dbReference type="NCBIfam" id="TIGR01061">
    <property type="entry name" value="parC_Gpos"/>
    <property type="match status" value="1"/>
</dbReference>
<keyword evidence="5 7" id="KW-0472">Membrane</keyword>
<feature type="site" description="Interaction with DNA" evidence="7">
    <location>
        <position position="90"/>
    </location>
</feature>
<dbReference type="Pfam" id="PF03989">
    <property type="entry name" value="DNA_gyraseA_C"/>
    <property type="match status" value="5"/>
</dbReference>
<comment type="caution">
    <text evidence="10">The sequence shown here is derived from an EMBL/GenBank/DDBJ whole genome shotgun (WGS) entry which is preliminary data.</text>
</comment>
<dbReference type="Gene3D" id="2.120.10.90">
    <property type="entry name" value="DNA gyrase/topoisomerase IV, subunit A, C-terminal"/>
    <property type="match status" value="1"/>
</dbReference>
<feature type="site" description="Interaction with DNA" evidence="7">
    <location>
        <position position="77"/>
    </location>
</feature>
<dbReference type="InterPro" id="IPR013760">
    <property type="entry name" value="Topo_IIA-like_dom_sf"/>
</dbReference>
<evidence type="ECO:0000256" key="8">
    <source>
        <dbReference type="PROSITE-ProRule" id="PRU01384"/>
    </source>
</evidence>
<comment type="subcellular location">
    <subcellularLocation>
        <location evidence="7">Cell membrane</location>
        <topology evidence="7">Peripheral membrane protein</topology>
    </subcellularLocation>
</comment>
<dbReference type="Pfam" id="PF00521">
    <property type="entry name" value="DNA_topoisoIV"/>
    <property type="match status" value="1"/>
</dbReference>
<evidence type="ECO:0000313" key="10">
    <source>
        <dbReference type="EMBL" id="GAA6114784.1"/>
    </source>
</evidence>
<evidence type="ECO:0000256" key="7">
    <source>
        <dbReference type="HAMAP-Rule" id="MF_00937"/>
    </source>
</evidence>
<reference evidence="10 11" key="1">
    <citation type="submission" date="2024-03" db="EMBL/GenBank/DDBJ databases">
        <title>Inconsistent identification of Apilactobacillus kunkeei-related strains obtained by well-developed overall genome related indices.</title>
        <authorList>
            <person name="Maeno S."/>
            <person name="Endo A."/>
        </authorList>
    </citation>
    <scope>NUCLEOTIDE SEQUENCE [LARGE SCALE GENOMIC DNA]</scope>
    <source>
        <strain evidence="10 11">20H-10</strain>
    </source>
</reference>
<keyword evidence="6 7" id="KW-0413">Isomerase</keyword>
<sequence>MANHSVIEKLTLEQIMSERFSRYSKSIIQERALPDVRDGLKPVQRRILYAMNKDGNTFDKGFRKSAKSVGNVMGNFHPHGDSSIYEALVRMSQEWKIREPLIEMHGNNGSMDGDPAAAMRYTEARLSKIASEMLRDIDKDTVDWVPNFDDTENEPTVLPSRFPNLLVNGATGISSGYATEIPPHNLTEVLDALMHLQKHPDASLEELMEFIKGPDFPTGGIVQGLDGIKKAYETGRGKIIIRSKTSVEELRGNKTLIRVSELPYEVNKLQLVKQIDEIRINKKIDGIAEVRDESDRNGLSIAIELKRDVDATGILNYLFKNTDLQINYHFNVVAINKMRPERLSLKEILDSYLDYQRLVVSKRTQYDLDKAMARQHIVDGLIKALSILDDVIKTIRASDNRKDACNNLITKFDFSEKQADAIVKLQLYRLTNTDVVELETEKAKLTTDILEFNKILNDDSELNRVLTNEFKAIKKAYGNDRLTKIEAEVEELKISKTITVPEEDVVVMVSHDGYLKRSSVRSYKASDVDDDGLKEDDYPIFLEELTTLQHLFMFTNKGNLIYRPVYEITDAKWKETGEHISQTIGLSDDEAIIKVMSFKTLKETGKFVISTSDGYIKQTEFDKLAPGRNYRSRPAVYEKLKDDSAYVLNVEYVEKQDDNPLVFIASNVGLATCFELDEVSYSGARSTGVRSMDIRDDEFVANVALVREDDVVGMITQRGFYKNMKVSEVPLASRARRGVQVLKPLKKNPHELVDLVKLEESNDSYNPIQVVTDRRRTHDIMPSEHPINDRQSNGSALLDVDAEGQPLKMMVLHPEVVANIK</sequence>
<dbReference type="EMBL" id="BAABVV010000037">
    <property type="protein sequence ID" value="GAA6114784.1"/>
    <property type="molecule type" value="Genomic_DNA"/>
</dbReference>
<evidence type="ECO:0000256" key="2">
    <source>
        <dbReference type="ARBA" id="ARBA00022475"/>
    </source>
</evidence>
<dbReference type="InterPro" id="IPR005741">
    <property type="entry name" value="TopoIV_A_Gpos"/>
</dbReference>
<feature type="active site" description="O-(5'-phospho-DNA)-tyrosine intermediate" evidence="7 8">
    <location>
        <position position="121"/>
    </location>
</feature>
<dbReference type="Gene3D" id="1.10.268.10">
    <property type="entry name" value="Topoisomerase, domain 3"/>
    <property type="match status" value="1"/>
</dbReference>
<comment type="subunit">
    <text evidence="7">Heterotetramer composed of ParC and ParE.</text>
</comment>
<gene>
    <name evidence="7 10" type="primary">parC</name>
    <name evidence="10" type="ORF">AP20H10_11470</name>
</gene>
<dbReference type="Proteomes" id="UP001438112">
    <property type="component" value="Unassembled WGS sequence"/>
</dbReference>
<dbReference type="EC" id="5.6.2.2" evidence="7"/>
<dbReference type="PANTHER" id="PTHR43493">
    <property type="entry name" value="DNA GYRASE/TOPOISOMERASE SUBUNIT A"/>
    <property type="match status" value="1"/>
</dbReference>
<feature type="site" description="Interaction with DNA" evidence="7">
    <location>
        <position position="96"/>
    </location>
</feature>
<dbReference type="InterPro" id="IPR013758">
    <property type="entry name" value="Topo_IIA_A/C_ab"/>
</dbReference>
<evidence type="ECO:0000256" key="5">
    <source>
        <dbReference type="ARBA" id="ARBA00023136"/>
    </source>
</evidence>
<dbReference type="InterPro" id="IPR050220">
    <property type="entry name" value="Type_II_DNA_Topoisomerases"/>
</dbReference>
<feature type="domain" description="Topo IIA-type catalytic" evidence="9">
    <location>
        <begin position="33"/>
        <end position="497"/>
    </location>
</feature>
<feature type="site" description="Interaction with DNA" evidence="7">
    <location>
        <position position="41"/>
    </location>
</feature>
<dbReference type="Gene3D" id="3.30.1360.40">
    <property type="match status" value="1"/>
</dbReference>
<evidence type="ECO:0000256" key="3">
    <source>
        <dbReference type="ARBA" id="ARBA00023029"/>
    </source>
</evidence>
<dbReference type="InterPro" id="IPR002205">
    <property type="entry name" value="Topo_IIA_dom_A"/>
</dbReference>
<evidence type="ECO:0000256" key="1">
    <source>
        <dbReference type="ARBA" id="ARBA00000185"/>
    </source>
</evidence>
<dbReference type="SMART" id="SM00434">
    <property type="entry name" value="TOP4c"/>
    <property type="match status" value="1"/>
</dbReference>
<dbReference type="RefSeq" id="WP_353318380.1">
    <property type="nucleotide sequence ID" value="NZ_BAABVV010000037.1"/>
</dbReference>
<keyword evidence="2 7" id="KW-1003">Cell membrane</keyword>
<evidence type="ECO:0000313" key="11">
    <source>
        <dbReference type="Proteomes" id="UP001438112"/>
    </source>
</evidence>
<dbReference type="InterPro" id="IPR035516">
    <property type="entry name" value="Gyrase/topoIV_suA_C"/>
</dbReference>
<keyword evidence="3 7" id="KW-0799">Topoisomerase</keyword>
<evidence type="ECO:0000256" key="4">
    <source>
        <dbReference type="ARBA" id="ARBA00023125"/>
    </source>
</evidence>